<proteinExistence type="predicted"/>
<evidence type="ECO:0000313" key="4">
    <source>
        <dbReference type="EMBL" id="QGQ22736.1"/>
    </source>
</evidence>
<evidence type="ECO:0000256" key="2">
    <source>
        <dbReference type="SAM" id="Phobius"/>
    </source>
</evidence>
<dbReference type="GO" id="GO:0007165">
    <property type="term" value="P:signal transduction"/>
    <property type="evidence" value="ECO:0007669"/>
    <property type="project" value="InterPro"/>
</dbReference>
<feature type="transmembrane region" description="Helical" evidence="2">
    <location>
        <begin position="15"/>
        <end position="35"/>
    </location>
</feature>
<dbReference type="Pfam" id="PF07228">
    <property type="entry name" value="SpoIIE"/>
    <property type="match status" value="1"/>
</dbReference>
<evidence type="ECO:0000256" key="1">
    <source>
        <dbReference type="ARBA" id="ARBA00022801"/>
    </source>
</evidence>
<accession>A0A6I6A9L7</accession>
<dbReference type="PANTHER" id="PTHR43156:SF2">
    <property type="entry name" value="STAGE II SPORULATION PROTEIN E"/>
    <property type="match status" value="1"/>
</dbReference>
<keyword evidence="2" id="KW-0472">Membrane</keyword>
<dbReference type="Proteomes" id="UP000427281">
    <property type="component" value="Chromosome"/>
</dbReference>
<dbReference type="SUPFAM" id="SSF158472">
    <property type="entry name" value="HAMP domain-like"/>
    <property type="match status" value="1"/>
</dbReference>
<evidence type="ECO:0000259" key="3">
    <source>
        <dbReference type="PROSITE" id="PS50885"/>
    </source>
</evidence>
<dbReference type="PANTHER" id="PTHR43156">
    <property type="entry name" value="STAGE II SPORULATION PROTEIN E-RELATED"/>
    <property type="match status" value="1"/>
</dbReference>
<keyword evidence="2" id="KW-1133">Transmembrane helix</keyword>
<gene>
    <name evidence="4" type="ORF">F1728_08620</name>
</gene>
<name>A0A6I6A9L7_9PLAN</name>
<keyword evidence="2" id="KW-0812">Transmembrane</keyword>
<dbReference type="KEGG" id="gim:F1728_08620"/>
<dbReference type="GO" id="GO:0016791">
    <property type="term" value="F:phosphatase activity"/>
    <property type="evidence" value="ECO:0007669"/>
    <property type="project" value="TreeGrafter"/>
</dbReference>
<dbReference type="GO" id="GO:0016020">
    <property type="term" value="C:membrane"/>
    <property type="evidence" value="ECO:0007669"/>
    <property type="project" value="InterPro"/>
</dbReference>
<sequence length="499" mass="55399">MNPPQMPPVKRTIRFQLLLVVNMVLGIFVVVFLLFSYQRDLAARLNDKRIALEEEAATILPTILEMQQEERTEIQKYINTIHRQMQEIHAPEHHILITFDKRERPAISDVGQSEELITAIRQAARSPGKLTHFHNSEIVVGTFQEGGITVSVSETVDNLYGDVLSEVLNRLTGFIVLAFITGIMINLALTYIVTRPLDQLMQTVQLIGQGELGTQSETFHSMELNYLTHEINAMSTSLAAVEKVRQRQMNKARMIQENLHPQKINVPGLDVATIYHPADEVGGDYYDVLQLEDGAWLVCVADITGHGISAAMSAAVLKTLLIQACEHSSCPAEIMEFINRRFTVISPVGEFVSMQLISIHPETHVIEYASAGHEPACILRSTGEISESETTGLLVGIEQETSWNTNCLQLNQGDRLLMLTDGVSETHSPAGEMFGRKRLTALLQECQHLSVSETAEQIRSTLSRFRAGGAQQDDITLLLVEMRAPCSGSTTPAPEADHQ</sequence>
<dbReference type="InterPro" id="IPR003660">
    <property type="entry name" value="HAMP_dom"/>
</dbReference>
<protein>
    <submittedName>
        <fullName evidence="4">Serine/threonine-protein phosphatase</fullName>
    </submittedName>
</protein>
<keyword evidence="1" id="KW-0378">Hydrolase</keyword>
<reference evidence="4 5" key="1">
    <citation type="submission" date="2019-09" db="EMBL/GenBank/DDBJ databases">
        <title>Gimesia benthica sp. nov., a novel bacterium isolated from deep-sea water of the Northwest Indian Ocean.</title>
        <authorList>
            <person name="Dai X."/>
        </authorList>
    </citation>
    <scope>NUCLEOTIDE SEQUENCE [LARGE SCALE GENOMIC DNA]</scope>
    <source>
        <strain evidence="4 5">E7</strain>
    </source>
</reference>
<evidence type="ECO:0000313" key="5">
    <source>
        <dbReference type="Proteomes" id="UP000427281"/>
    </source>
</evidence>
<dbReference type="InterPro" id="IPR001932">
    <property type="entry name" value="PPM-type_phosphatase-like_dom"/>
</dbReference>
<dbReference type="AlphaFoldDB" id="A0A6I6A9L7"/>
<feature type="domain" description="HAMP" evidence="3">
    <location>
        <begin position="191"/>
        <end position="243"/>
    </location>
</feature>
<dbReference type="SUPFAM" id="SSF81606">
    <property type="entry name" value="PP2C-like"/>
    <property type="match status" value="1"/>
</dbReference>
<dbReference type="InterPro" id="IPR036457">
    <property type="entry name" value="PPM-type-like_dom_sf"/>
</dbReference>
<dbReference type="InterPro" id="IPR052016">
    <property type="entry name" value="Bact_Sigma-Reg"/>
</dbReference>
<dbReference type="Gene3D" id="3.60.40.10">
    <property type="entry name" value="PPM-type phosphatase domain"/>
    <property type="match status" value="1"/>
</dbReference>
<dbReference type="EMBL" id="CP043930">
    <property type="protein sequence ID" value="QGQ22736.1"/>
    <property type="molecule type" value="Genomic_DNA"/>
</dbReference>
<dbReference type="Gene3D" id="6.10.340.10">
    <property type="match status" value="1"/>
</dbReference>
<dbReference type="PROSITE" id="PS50885">
    <property type="entry name" value="HAMP"/>
    <property type="match status" value="1"/>
</dbReference>
<keyword evidence="5" id="KW-1185">Reference proteome</keyword>
<dbReference type="SMART" id="SM00331">
    <property type="entry name" value="PP2C_SIG"/>
    <property type="match status" value="1"/>
</dbReference>
<feature type="transmembrane region" description="Helical" evidence="2">
    <location>
        <begin position="174"/>
        <end position="193"/>
    </location>
</feature>
<organism evidence="4 5">
    <name type="scientific">Gimesia benthica</name>
    <dbReference type="NCBI Taxonomy" id="2608982"/>
    <lineage>
        <taxon>Bacteria</taxon>
        <taxon>Pseudomonadati</taxon>
        <taxon>Planctomycetota</taxon>
        <taxon>Planctomycetia</taxon>
        <taxon>Planctomycetales</taxon>
        <taxon>Planctomycetaceae</taxon>
        <taxon>Gimesia</taxon>
    </lineage>
</organism>